<dbReference type="SUPFAM" id="SSF69189">
    <property type="entry name" value="Penicillin-binding protein associated domain"/>
    <property type="match status" value="1"/>
</dbReference>
<keyword evidence="5 16" id="KW-0121">Carboxypeptidase</keyword>
<dbReference type="GO" id="GO:0004180">
    <property type="term" value="F:carboxypeptidase activity"/>
    <property type="evidence" value="ECO:0007669"/>
    <property type="project" value="UniProtKB-KW"/>
</dbReference>
<dbReference type="PRINTS" id="PR00725">
    <property type="entry name" value="DADACBPTASE1"/>
</dbReference>
<evidence type="ECO:0000256" key="7">
    <source>
        <dbReference type="ARBA" id="ARBA00022729"/>
    </source>
</evidence>
<dbReference type="Pfam" id="PF07943">
    <property type="entry name" value="PBP5_C"/>
    <property type="match status" value="1"/>
</dbReference>
<dbReference type="EMBL" id="JBBLZC010000001">
    <property type="protein sequence ID" value="MEK0081957.1"/>
    <property type="molecule type" value="Genomic_DNA"/>
</dbReference>
<dbReference type="PANTHER" id="PTHR21581">
    <property type="entry name" value="D-ALANYL-D-ALANINE CARBOXYPEPTIDASE"/>
    <property type="match status" value="1"/>
</dbReference>
<dbReference type="Pfam" id="PF00768">
    <property type="entry name" value="Peptidase_S11"/>
    <property type="match status" value="1"/>
</dbReference>
<dbReference type="SUPFAM" id="SSF56601">
    <property type="entry name" value="beta-lactamase/transpeptidase-like"/>
    <property type="match status" value="1"/>
</dbReference>
<comment type="similarity">
    <text evidence="3 13">Belongs to the peptidase S11 family.</text>
</comment>
<dbReference type="InterPro" id="IPR018044">
    <property type="entry name" value="Peptidase_S11"/>
</dbReference>
<feature type="domain" description="Peptidase S11 D-Ala-D-Ala carboxypeptidase A C-terminal" evidence="15">
    <location>
        <begin position="267"/>
        <end position="357"/>
    </location>
</feature>
<keyword evidence="8 16" id="KW-0378">Hydrolase</keyword>
<comment type="function">
    <text evidence="1">Removes C-terminal D-alanyl residues from sugar-peptide cell wall precursors.</text>
</comment>
<evidence type="ECO:0000256" key="8">
    <source>
        <dbReference type="ARBA" id="ARBA00022801"/>
    </source>
</evidence>
<dbReference type="Gene3D" id="3.40.710.10">
    <property type="entry name" value="DD-peptidase/beta-lactamase superfamily"/>
    <property type="match status" value="1"/>
</dbReference>
<dbReference type="PANTHER" id="PTHR21581:SF6">
    <property type="entry name" value="TRAFFICKING PROTEIN PARTICLE COMPLEX SUBUNIT 12"/>
    <property type="match status" value="1"/>
</dbReference>
<keyword evidence="7 14" id="KW-0732">Signal</keyword>
<comment type="catalytic activity">
    <reaction evidence="12">
        <text>Preferential cleavage: (Ac)2-L-Lys-D-Ala-|-D-Ala. Also transpeptidation of peptidyl-alanyl moieties that are N-acyl substituents of D-alanine.</text>
        <dbReference type="EC" id="3.4.16.4"/>
    </reaction>
</comment>
<evidence type="ECO:0000256" key="1">
    <source>
        <dbReference type="ARBA" id="ARBA00003217"/>
    </source>
</evidence>
<evidence type="ECO:0000313" key="17">
    <source>
        <dbReference type="Proteomes" id="UP001375743"/>
    </source>
</evidence>
<evidence type="ECO:0000256" key="6">
    <source>
        <dbReference type="ARBA" id="ARBA00022670"/>
    </source>
</evidence>
<dbReference type="SMART" id="SM00936">
    <property type="entry name" value="PBP5_C"/>
    <property type="match status" value="1"/>
</dbReference>
<dbReference type="Gene3D" id="2.60.410.10">
    <property type="entry name" value="D-Ala-D-Ala carboxypeptidase, C-terminal domain"/>
    <property type="match status" value="1"/>
</dbReference>
<protein>
    <recommendedName>
        <fullName evidence="4">serine-type D-Ala-D-Ala carboxypeptidase</fullName>
        <ecNumber evidence="4">3.4.16.4</ecNumber>
    </recommendedName>
</protein>
<dbReference type="EC" id="3.4.16.4" evidence="4"/>
<feature type="chain" id="PRO_5046631155" description="serine-type D-Ala-D-Ala carboxypeptidase" evidence="14">
    <location>
        <begin position="23"/>
        <end position="376"/>
    </location>
</feature>
<evidence type="ECO:0000256" key="10">
    <source>
        <dbReference type="ARBA" id="ARBA00022984"/>
    </source>
</evidence>
<reference evidence="16 17" key="1">
    <citation type="submission" date="2024-01" db="EMBL/GenBank/DDBJ databases">
        <title>Multi-omics insights into the function and evolution of sodium benzoate biodegradation pathways in Benzoatithermus flavus gen. nov., sp. nov. from hot spring.</title>
        <authorList>
            <person name="Hu C.-J."/>
            <person name="Li W.-J."/>
        </authorList>
    </citation>
    <scope>NUCLEOTIDE SEQUENCE [LARGE SCALE GENOMIC DNA]</scope>
    <source>
        <strain evidence="16 17">SYSU G07066</strain>
    </source>
</reference>
<evidence type="ECO:0000256" key="4">
    <source>
        <dbReference type="ARBA" id="ARBA00012448"/>
    </source>
</evidence>
<evidence type="ECO:0000256" key="5">
    <source>
        <dbReference type="ARBA" id="ARBA00022645"/>
    </source>
</evidence>
<gene>
    <name evidence="16" type="ORF">U1T56_02245</name>
</gene>
<evidence type="ECO:0000256" key="2">
    <source>
        <dbReference type="ARBA" id="ARBA00004752"/>
    </source>
</evidence>
<evidence type="ECO:0000256" key="9">
    <source>
        <dbReference type="ARBA" id="ARBA00022960"/>
    </source>
</evidence>
<name>A0ABU8XL91_9PROT</name>
<feature type="signal peptide" evidence="14">
    <location>
        <begin position="1"/>
        <end position="22"/>
    </location>
</feature>
<comment type="caution">
    <text evidence="16">The sequence shown here is derived from an EMBL/GenBank/DDBJ whole genome shotgun (WGS) entry which is preliminary data.</text>
</comment>
<keyword evidence="17" id="KW-1185">Reference proteome</keyword>
<dbReference type="InterPro" id="IPR012907">
    <property type="entry name" value="Peptidase_S11_C"/>
</dbReference>
<evidence type="ECO:0000259" key="15">
    <source>
        <dbReference type="SMART" id="SM00936"/>
    </source>
</evidence>
<evidence type="ECO:0000256" key="12">
    <source>
        <dbReference type="ARBA" id="ARBA00034000"/>
    </source>
</evidence>
<evidence type="ECO:0000256" key="11">
    <source>
        <dbReference type="ARBA" id="ARBA00023316"/>
    </source>
</evidence>
<dbReference type="Proteomes" id="UP001375743">
    <property type="component" value="Unassembled WGS sequence"/>
</dbReference>
<dbReference type="InterPro" id="IPR012338">
    <property type="entry name" value="Beta-lactam/transpept-like"/>
</dbReference>
<evidence type="ECO:0000256" key="13">
    <source>
        <dbReference type="RuleBase" id="RU004016"/>
    </source>
</evidence>
<proteinExistence type="inferred from homology"/>
<keyword evidence="11" id="KW-0961">Cell wall biogenesis/degradation</keyword>
<evidence type="ECO:0000256" key="14">
    <source>
        <dbReference type="SAM" id="SignalP"/>
    </source>
</evidence>
<comment type="pathway">
    <text evidence="2">Cell wall biogenesis; peptidoglycan biosynthesis.</text>
</comment>
<keyword evidence="6" id="KW-0645">Protease</keyword>
<keyword evidence="10" id="KW-0573">Peptidoglycan synthesis</keyword>
<evidence type="ECO:0000313" key="16">
    <source>
        <dbReference type="EMBL" id="MEK0081957.1"/>
    </source>
</evidence>
<accession>A0ABU8XL91</accession>
<keyword evidence="9" id="KW-0133">Cell shape</keyword>
<dbReference type="InterPro" id="IPR015956">
    <property type="entry name" value="Peniciliin-bd_prot_C_sf"/>
</dbReference>
<organism evidence="16 17">
    <name type="scientific">Benzoatithermus flavus</name>
    <dbReference type="NCBI Taxonomy" id="3108223"/>
    <lineage>
        <taxon>Bacteria</taxon>
        <taxon>Pseudomonadati</taxon>
        <taxon>Pseudomonadota</taxon>
        <taxon>Alphaproteobacteria</taxon>
        <taxon>Geminicoccales</taxon>
        <taxon>Geminicoccaceae</taxon>
        <taxon>Benzoatithermus</taxon>
    </lineage>
</organism>
<dbReference type="RefSeq" id="WP_418157797.1">
    <property type="nucleotide sequence ID" value="NZ_JBBLZC010000001.1"/>
</dbReference>
<evidence type="ECO:0000256" key="3">
    <source>
        <dbReference type="ARBA" id="ARBA00007164"/>
    </source>
</evidence>
<dbReference type="InterPro" id="IPR001967">
    <property type="entry name" value="Peptidase_S11_N"/>
</dbReference>
<sequence length="376" mass="41432">MRQRLLLALMLIGWFLAAPAEAFETAAKAAIIIDARTGVVLFEKNADQRLPPASMSKLMTAYMIFDRLKHGRLKLDDEITISEKAWKMGGSQMFLKVGDRVRVEDLIRGIIIMSGNDACVAMAEALAGSEEEFAREMTETARRIGLTNSTFANATGLDAPGHLMSVRDLATLARTIITEFPEYFKYYSEREFVYRNIKQQNRNPLIQANVPGADGMKTGYTEQSGYGLVGTAKRNDRRIIVVLAGLESINQRKTEGERLLEYGFREFQEYRLFQAGESVVDADVWLGAEAKVPLVPAKTVGVTLSHEARRGLSVKLRYGNPVPAPIEAGQQLGSLEISAPNMTTFSVPLVAGKDVPRAGLLGRVTSMVGYYVWGAS</sequence>
<dbReference type="InterPro" id="IPR037167">
    <property type="entry name" value="Peptidase_S11_C_sf"/>
</dbReference>